<dbReference type="AlphaFoldDB" id="A0A0U9HA55"/>
<sequence length="419" mass="48630">MNSGKQIPTEKGMDHSVAILREGYRFVPNRLQRFRSDIFQTRMMGGQKALCISGKQAAELFYDNERFKRQGAAPKRIKESLFGVGGVQGMDGESHRHRKHLFMSLMTKESLKKIAAICRGKWQQSATEWETMDSIELFPEAEKIMCRTACEWVGVPLWAKDLSIRTKDLSDMIDAFGAAGPRHWKGRVGRNRAEKWIRDIVERVRNDELYVEETRPLYVVAWHRDLDGNLLDTQTAAVEILNLLRPIVAIARFVTFGALALYDFPQTREKLTHEDGQYVKWFVQEIRRYYPFAPFTGALTAIDFDWQGYHFKKDTLVILDIYGTNHSPELWTEPNRFKPERFKDWQGSPFDFIPQGGGDYDKGHRCAGEWLTIELMQTSLTFLTQDLTYEVPPQDLTYSMTRIPTHPKSNFIMENIRVK</sequence>
<comment type="caution">
    <text evidence="7">The sequence shown here is derived from an EMBL/GenBank/DDBJ whole genome shotgun (WGS) entry which is preliminary data.</text>
</comment>
<evidence type="ECO:0000256" key="3">
    <source>
        <dbReference type="ARBA" id="ARBA00022723"/>
    </source>
</evidence>
<dbReference type="PANTHER" id="PTHR24302">
    <property type="entry name" value="CYTOCHROME P450 FAMILY 3"/>
    <property type="match status" value="1"/>
</dbReference>
<keyword evidence="4" id="KW-0560">Oxidoreductase</keyword>
<dbReference type="InterPro" id="IPR036396">
    <property type="entry name" value="Cyt_P450_sf"/>
</dbReference>
<keyword evidence="2 6" id="KW-0349">Heme</keyword>
<dbReference type="GO" id="GO:0016705">
    <property type="term" value="F:oxidoreductase activity, acting on paired donors, with incorporation or reduction of molecular oxygen"/>
    <property type="evidence" value="ECO:0007669"/>
    <property type="project" value="InterPro"/>
</dbReference>
<dbReference type="GO" id="GO:0004497">
    <property type="term" value="F:monooxygenase activity"/>
    <property type="evidence" value="ECO:0007669"/>
    <property type="project" value="InterPro"/>
</dbReference>
<evidence type="ECO:0000256" key="5">
    <source>
        <dbReference type="ARBA" id="ARBA00023004"/>
    </source>
</evidence>
<proteinExistence type="inferred from homology"/>
<comment type="similarity">
    <text evidence="1">Belongs to the cytochrome P450 family.</text>
</comment>
<reference evidence="7 8" key="2">
    <citation type="journal article" date="2016" name="Genome Announc.">
        <title>Draft Genome Sequence of Oceanobacillus picturae Heshi-B3, Isolated from Fermented Rice Bran in a Traditional Japanese Seafood Dish.</title>
        <authorList>
            <person name="Akuzawa S."/>
            <person name="Nagaoka J."/>
            <person name="Kanekatsu M."/>
            <person name="Kanesaki Y."/>
            <person name="Suzuki T."/>
        </authorList>
    </citation>
    <scope>NUCLEOTIDE SEQUENCE [LARGE SCALE GENOMIC DNA]</scope>
    <source>
        <strain evidence="7 8">Heshi-B3</strain>
    </source>
</reference>
<dbReference type="InterPro" id="IPR002401">
    <property type="entry name" value="Cyt_P450_E_grp-I"/>
</dbReference>
<dbReference type="Gene3D" id="1.10.630.10">
    <property type="entry name" value="Cytochrome P450"/>
    <property type="match status" value="1"/>
</dbReference>
<dbReference type="PRINTS" id="PR00463">
    <property type="entry name" value="EP450I"/>
</dbReference>
<accession>A0A0U9HA55</accession>
<evidence type="ECO:0000313" key="8">
    <source>
        <dbReference type="Proteomes" id="UP000052946"/>
    </source>
</evidence>
<evidence type="ECO:0000256" key="1">
    <source>
        <dbReference type="ARBA" id="ARBA00010617"/>
    </source>
</evidence>
<dbReference type="GO" id="GO:0020037">
    <property type="term" value="F:heme binding"/>
    <property type="evidence" value="ECO:0007669"/>
    <property type="project" value="InterPro"/>
</dbReference>
<gene>
    <name evidence="7" type="ORF">OPHB3_0973</name>
</gene>
<dbReference type="CDD" id="cd11067">
    <property type="entry name" value="CYP152"/>
    <property type="match status" value="1"/>
</dbReference>
<keyword evidence="3 6" id="KW-0479">Metal-binding</keyword>
<keyword evidence="5 6" id="KW-0408">Iron</keyword>
<name>A0A0U9HA55_9BACI</name>
<reference evidence="8" key="1">
    <citation type="submission" date="2015-07" db="EMBL/GenBank/DDBJ databases">
        <title>Draft Genome Sequence of Oceanobacillus picturae Heshi-B3 that Was Isolated from Fermented Rice Bran with Aging Salted Mackerel, Which Was Named Heshiko as Traditional Fermented Seafood in Japan.</title>
        <authorList>
            <person name="Akuzawa S."/>
            <person name="Nakagawa J."/>
            <person name="Kanekatsu T."/>
            <person name="Kanesaki Y."/>
            <person name="Suzuki T."/>
        </authorList>
    </citation>
    <scope>NUCLEOTIDE SEQUENCE [LARGE SCALE GENOMIC DNA]</scope>
    <source>
        <strain evidence="8">Heshi-B3</strain>
    </source>
</reference>
<evidence type="ECO:0000313" key="7">
    <source>
        <dbReference type="EMBL" id="GAQ17048.1"/>
    </source>
</evidence>
<dbReference type="Proteomes" id="UP000052946">
    <property type="component" value="Unassembled WGS sequence"/>
</dbReference>
<dbReference type="InterPro" id="IPR001128">
    <property type="entry name" value="Cyt_P450"/>
</dbReference>
<evidence type="ECO:0000256" key="6">
    <source>
        <dbReference type="PIRSR" id="PIRSR602401-1"/>
    </source>
</evidence>
<dbReference type="Pfam" id="PF00067">
    <property type="entry name" value="p450"/>
    <property type="match status" value="1"/>
</dbReference>
<dbReference type="InterPro" id="IPR050705">
    <property type="entry name" value="Cytochrome_P450_3A"/>
</dbReference>
<dbReference type="RefSeq" id="WP_238590985.1">
    <property type="nucleotide sequence ID" value="NZ_BBXV01000012.1"/>
</dbReference>
<evidence type="ECO:0000256" key="2">
    <source>
        <dbReference type="ARBA" id="ARBA00022617"/>
    </source>
</evidence>
<dbReference type="SUPFAM" id="SSF48264">
    <property type="entry name" value="Cytochrome P450"/>
    <property type="match status" value="1"/>
</dbReference>
<organism evidence="7 8">
    <name type="scientific">Oceanobacillus picturae</name>
    <dbReference type="NCBI Taxonomy" id="171693"/>
    <lineage>
        <taxon>Bacteria</taxon>
        <taxon>Bacillati</taxon>
        <taxon>Bacillota</taxon>
        <taxon>Bacilli</taxon>
        <taxon>Bacillales</taxon>
        <taxon>Bacillaceae</taxon>
        <taxon>Oceanobacillus</taxon>
    </lineage>
</organism>
<comment type="cofactor">
    <cofactor evidence="6">
        <name>heme</name>
        <dbReference type="ChEBI" id="CHEBI:30413"/>
    </cofactor>
</comment>
<feature type="binding site" description="axial binding residue" evidence="6">
    <location>
        <position position="366"/>
    </location>
    <ligand>
        <name>heme</name>
        <dbReference type="ChEBI" id="CHEBI:30413"/>
    </ligand>
    <ligandPart>
        <name>Fe</name>
        <dbReference type="ChEBI" id="CHEBI:18248"/>
    </ligandPart>
</feature>
<dbReference type="EMBL" id="BBXV01000012">
    <property type="protein sequence ID" value="GAQ17048.1"/>
    <property type="molecule type" value="Genomic_DNA"/>
</dbReference>
<dbReference type="GO" id="GO:0005506">
    <property type="term" value="F:iron ion binding"/>
    <property type="evidence" value="ECO:0007669"/>
    <property type="project" value="InterPro"/>
</dbReference>
<protein>
    <submittedName>
        <fullName evidence="7">Fatty-acid peroxygenase</fullName>
    </submittedName>
</protein>
<evidence type="ECO:0000256" key="4">
    <source>
        <dbReference type="ARBA" id="ARBA00023002"/>
    </source>
</evidence>
<dbReference type="PANTHER" id="PTHR24302:SF15">
    <property type="entry name" value="FATTY-ACID PEROXYGENASE"/>
    <property type="match status" value="1"/>
</dbReference>